<evidence type="ECO:0000256" key="4">
    <source>
        <dbReference type="SAM" id="SignalP"/>
    </source>
</evidence>
<comment type="similarity">
    <text evidence="2">Belongs to the skp family.</text>
</comment>
<comment type="caution">
    <text evidence="5">The sequence shown here is derived from an EMBL/GenBank/DDBJ whole genome shotgun (WGS) entry which is preliminary data.</text>
</comment>
<evidence type="ECO:0000256" key="3">
    <source>
        <dbReference type="SAM" id="Coils"/>
    </source>
</evidence>
<dbReference type="GO" id="GO:0051082">
    <property type="term" value="F:unfolded protein binding"/>
    <property type="evidence" value="ECO:0007669"/>
    <property type="project" value="InterPro"/>
</dbReference>
<dbReference type="PANTHER" id="PTHR35089:SF1">
    <property type="entry name" value="CHAPERONE PROTEIN SKP"/>
    <property type="match status" value="1"/>
</dbReference>
<evidence type="ECO:0000256" key="2">
    <source>
        <dbReference type="PIRNR" id="PIRNR002094"/>
    </source>
</evidence>
<evidence type="ECO:0000313" key="5">
    <source>
        <dbReference type="EMBL" id="PTD97053.1"/>
    </source>
</evidence>
<reference evidence="5 6" key="1">
    <citation type="submission" date="2018-03" db="EMBL/GenBank/DDBJ databases">
        <authorList>
            <person name="Keele B.F."/>
        </authorList>
    </citation>
    <scope>NUCLEOTIDE SEQUENCE [LARGE SCALE GENOMIC DNA]</scope>
    <source>
        <strain evidence="5 6">D20</strain>
    </source>
</reference>
<accession>A0A2T4IGZ5</accession>
<dbReference type="InterPro" id="IPR024930">
    <property type="entry name" value="Skp_dom_sf"/>
</dbReference>
<dbReference type="SUPFAM" id="SSF111384">
    <property type="entry name" value="OmpH-like"/>
    <property type="match status" value="1"/>
</dbReference>
<dbReference type="OrthoDB" id="5294628at2"/>
<dbReference type="RefSeq" id="WP_107492862.1">
    <property type="nucleotide sequence ID" value="NZ_PZKC01000004.1"/>
</dbReference>
<name>A0A2T4IGZ5_9RHOO</name>
<evidence type="ECO:0000313" key="6">
    <source>
        <dbReference type="Proteomes" id="UP000241193"/>
    </source>
</evidence>
<keyword evidence="6" id="KW-1185">Reference proteome</keyword>
<evidence type="ECO:0000256" key="1">
    <source>
        <dbReference type="ARBA" id="ARBA00022729"/>
    </source>
</evidence>
<feature type="coiled-coil region" evidence="3">
    <location>
        <begin position="46"/>
        <end position="106"/>
    </location>
</feature>
<dbReference type="GO" id="GO:0005829">
    <property type="term" value="C:cytosol"/>
    <property type="evidence" value="ECO:0007669"/>
    <property type="project" value="TreeGrafter"/>
</dbReference>
<dbReference type="PANTHER" id="PTHR35089">
    <property type="entry name" value="CHAPERONE PROTEIN SKP"/>
    <property type="match status" value="1"/>
</dbReference>
<dbReference type="AlphaFoldDB" id="A0A2T4IGZ5"/>
<reference evidence="5 6" key="2">
    <citation type="submission" date="2018-04" db="EMBL/GenBank/DDBJ databases">
        <title>Thauera lacus sp. nov., isolated from an saline lake in Inner Mongolia, China.</title>
        <authorList>
            <person name="Liang Q.-Y."/>
        </authorList>
    </citation>
    <scope>NUCLEOTIDE SEQUENCE [LARGE SCALE GENOMIC DNA]</scope>
    <source>
        <strain evidence="5 6">D20</strain>
    </source>
</reference>
<protein>
    <recommendedName>
        <fullName evidence="7">Outer membrane chaperone Skp (OmpH)</fullName>
    </recommendedName>
</protein>
<dbReference type="EMBL" id="PZKC01000004">
    <property type="protein sequence ID" value="PTD97053.1"/>
    <property type="molecule type" value="Genomic_DNA"/>
</dbReference>
<evidence type="ECO:0008006" key="7">
    <source>
        <dbReference type="Google" id="ProtNLM"/>
    </source>
</evidence>
<keyword evidence="3" id="KW-0175">Coiled coil</keyword>
<gene>
    <name evidence="5" type="ORF">C8261_06580</name>
</gene>
<dbReference type="PIRSF" id="PIRSF002094">
    <property type="entry name" value="OMP26_Skp"/>
    <property type="match status" value="1"/>
</dbReference>
<dbReference type="Gene3D" id="3.30.910.20">
    <property type="entry name" value="Skp domain"/>
    <property type="match status" value="1"/>
</dbReference>
<proteinExistence type="inferred from homology"/>
<feature type="chain" id="PRO_5015493962" description="Outer membrane chaperone Skp (OmpH)" evidence="4">
    <location>
        <begin position="24"/>
        <end position="167"/>
    </location>
</feature>
<dbReference type="Pfam" id="PF03938">
    <property type="entry name" value="OmpH"/>
    <property type="match status" value="1"/>
</dbReference>
<dbReference type="InterPro" id="IPR005632">
    <property type="entry name" value="Chaperone_Skp"/>
</dbReference>
<dbReference type="SMART" id="SM00935">
    <property type="entry name" value="OmpH"/>
    <property type="match status" value="1"/>
</dbReference>
<sequence length="167" mass="19233">MRVRTLSILAALMLGVSAPAVFAQSKIGFVDSDRVMREAAPALRATERLEREFERRDQELQRMAADLQALQDELERSGLTMSESDRRNKERAFNDLNRDFQRKQREFREDLNQRRNEELALVLDKANAAVKKIAEDQRFDIILQDAVYASPRIDITDAVIRELAGAR</sequence>
<dbReference type="Proteomes" id="UP000241193">
    <property type="component" value="Unassembled WGS sequence"/>
</dbReference>
<dbReference type="GO" id="GO:0050821">
    <property type="term" value="P:protein stabilization"/>
    <property type="evidence" value="ECO:0007669"/>
    <property type="project" value="TreeGrafter"/>
</dbReference>
<keyword evidence="1 4" id="KW-0732">Signal</keyword>
<organism evidence="5 6">
    <name type="scientific">Pseudothauera lacus</name>
    <dbReference type="NCBI Taxonomy" id="2136175"/>
    <lineage>
        <taxon>Bacteria</taxon>
        <taxon>Pseudomonadati</taxon>
        <taxon>Pseudomonadota</taxon>
        <taxon>Betaproteobacteria</taxon>
        <taxon>Rhodocyclales</taxon>
        <taxon>Zoogloeaceae</taxon>
        <taxon>Pseudothauera</taxon>
    </lineage>
</organism>
<feature type="signal peptide" evidence="4">
    <location>
        <begin position="1"/>
        <end position="23"/>
    </location>
</feature>